<name>A0A699X380_TANCI</name>
<gene>
    <name evidence="1" type="ORF">Tci_924315</name>
</gene>
<protein>
    <submittedName>
        <fullName evidence="1">Uncharacterized protein</fullName>
    </submittedName>
</protein>
<sequence>RCCLYRALGRLGHDWHLEPGLWLPQDVGSLGVSDFLRSVRMPMVQLLANHDQRSHAAWQGVPVLQLVFNCWKDECIHWPPSQQCHY</sequence>
<organism evidence="1">
    <name type="scientific">Tanacetum cinerariifolium</name>
    <name type="common">Dalmatian daisy</name>
    <name type="synonym">Chrysanthemum cinerariifolium</name>
    <dbReference type="NCBI Taxonomy" id="118510"/>
    <lineage>
        <taxon>Eukaryota</taxon>
        <taxon>Viridiplantae</taxon>
        <taxon>Streptophyta</taxon>
        <taxon>Embryophyta</taxon>
        <taxon>Tracheophyta</taxon>
        <taxon>Spermatophyta</taxon>
        <taxon>Magnoliopsida</taxon>
        <taxon>eudicotyledons</taxon>
        <taxon>Gunneridae</taxon>
        <taxon>Pentapetalae</taxon>
        <taxon>asterids</taxon>
        <taxon>campanulids</taxon>
        <taxon>Asterales</taxon>
        <taxon>Asteraceae</taxon>
        <taxon>Asteroideae</taxon>
        <taxon>Anthemideae</taxon>
        <taxon>Anthemidinae</taxon>
        <taxon>Tanacetum</taxon>
    </lineage>
</organism>
<dbReference type="EMBL" id="BKCJ011781192">
    <property type="protein sequence ID" value="GFD52346.1"/>
    <property type="molecule type" value="Genomic_DNA"/>
</dbReference>
<feature type="non-terminal residue" evidence="1">
    <location>
        <position position="1"/>
    </location>
</feature>
<accession>A0A699X380</accession>
<dbReference type="AlphaFoldDB" id="A0A699X380"/>
<comment type="caution">
    <text evidence="1">The sequence shown here is derived from an EMBL/GenBank/DDBJ whole genome shotgun (WGS) entry which is preliminary data.</text>
</comment>
<reference evidence="1" key="1">
    <citation type="journal article" date="2019" name="Sci. Rep.">
        <title>Draft genome of Tanacetum cinerariifolium, the natural source of mosquito coil.</title>
        <authorList>
            <person name="Yamashiro T."/>
            <person name="Shiraishi A."/>
            <person name="Satake H."/>
            <person name="Nakayama K."/>
        </authorList>
    </citation>
    <scope>NUCLEOTIDE SEQUENCE</scope>
</reference>
<proteinExistence type="predicted"/>
<evidence type="ECO:0000313" key="1">
    <source>
        <dbReference type="EMBL" id="GFD52346.1"/>
    </source>
</evidence>